<name>C5C2R1_BEUC1</name>
<dbReference type="Proteomes" id="UP000007962">
    <property type="component" value="Chromosome"/>
</dbReference>
<sequence>MTTTPPPVTNAVSDDAPKPPKRSAAEIEADLQRTREDLTRTVDELAGRVDPREQVSRATEKATSAVSGFVDDVRAGQPRALAILGGIVAAVGAVVAVSRRKR</sequence>
<keyword evidence="4" id="KW-1185">Reference proteome</keyword>
<reference evidence="3 4" key="1">
    <citation type="journal article" date="2009" name="Stand. Genomic Sci.">
        <title>Complete genome sequence of Beutenbergia cavernae type strain (HKI 0122).</title>
        <authorList>
            <person name="Land M."/>
            <person name="Pukall R."/>
            <person name="Abt B."/>
            <person name="Goker M."/>
            <person name="Rohde M."/>
            <person name="Glavina Del Rio T."/>
            <person name="Tice H."/>
            <person name="Copeland A."/>
            <person name="Cheng J.F."/>
            <person name="Lucas S."/>
            <person name="Chen F."/>
            <person name="Nolan M."/>
            <person name="Bruce D."/>
            <person name="Goodwin L."/>
            <person name="Pitluck S."/>
            <person name="Ivanova N."/>
            <person name="Mavromatis K."/>
            <person name="Ovchinnikova G."/>
            <person name="Pati A."/>
            <person name="Chen A."/>
            <person name="Palaniappan K."/>
            <person name="Hauser L."/>
            <person name="Chang Y.J."/>
            <person name="Jefferies C.C."/>
            <person name="Saunders E."/>
            <person name="Brettin T."/>
            <person name="Detter J.C."/>
            <person name="Han C."/>
            <person name="Chain P."/>
            <person name="Bristow J."/>
            <person name="Eisen J.A."/>
            <person name="Markowitz V."/>
            <person name="Hugenholtz P."/>
            <person name="Kyrpides N.C."/>
            <person name="Klenk H.P."/>
            <person name="Lapidus A."/>
        </authorList>
    </citation>
    <scope>NUCLEOTIDE SEQUENCE [LARGE SCALE GENOMIC DNA]</scope>
    <source>
        <strain evidence="4">ATCC BAA-8 / DSM 12333 / NBRC 16432</strain>
    </source>
</reference>
<accession>C5C2R1</accession>
<gene>
    <name evidence="3" type="ordered locus">Bcav_3513</name>
</gene>
<feature type="transmembrane region" description="Helical" evidence="2">
    <location>
        <begin position="80"/>
        <end position="98"/>
    </location>
</feature>
<dbReference type="KEGG" id="bcv:Bcav_3513"/>
<protein>
    <recommendedName>
        <fullName evidence="5">DUF3618 domain-containing protein</fullName>
    </recommendedName>
</protein>
<feature type="region of interest" description="Disordered" evidence="1">
    <location>
        <begin position="1"/>
        <end position="36"/>
    </location>
</feature>
<dbReference type="AlphaFoldDB" id="C5C2R1"/>
<dbReference type="OrthoDB" id="4562250at2"/>
<keyword evidence="2" id="KW-0812">Transmembrane</keyword>
<evidence type="ECO:0000256" key="1">
    <source>
        <dbReference type="SAM" id="MobiDB-lite"/>
    </source>
</evidence>
<keyword evidence="2" id="KW-0472">Membrane</keyword>
<dbReference type="EMBL" id="CP001618">
    <property type="protein sequence ID" value="ACQ81755.1"/>
    <property type="molecule type" value="Genomic_DNA"/>
</dbReference>
<evidence type="ECO:0000313" key="4">
    <source>
        <dbReference type="Proteomes" id="UP000007962"/>
    </source>
</evidence>
<evidence type="ECO:0008006" key="5">
    <source>
        <dbReference type="Google" id="ProtNLM"/>
    </source>
</evidence>
<keyword evidence="2" id="KW-1133">Transmembrane helix</keyword>
<dbReference type="HOGENOM" id="CLU_2271908_0_0_11"/>
<dbReference type="Pfam" id="PF12277">
    <property type="entry name" value="DUF3618"/>
    <property type="match status" value="1"/>
</dbReference>
<dbReference type="InterPro" id="IPR022062">
    <property type="entry name" value="DUF3618"/>
</dbReference>
<organism evidence="3 4">
    <name type="scientific">Beutenbergia cavernae (strain ATCC BAA-8 / DSM 12333 / CCUG 43141 / JCM 11478 / NBRC 16432 / NCIMB 13614 / HKI 0122)</name>
    <dbReference type="NCBI Taxonomy" id="471853"/>
    <lineage>
        <taxon>Bacteria</taxon>
        <taxon>Bacillati</taxon>
        <taxon>Actinomycetota</taxon>
        <taxon>Actinomycetes</taxon>
        <taxon>Micrococcales</taxon>
        <taxon>Beutenbergiaceae</taxon>
        <taxon>Beutenbergia</taxon>
    </lineage>
</organism>
<proteinExistence type="predicted"/>
<dbReference type="STRING" id="471853.Bcav_3513"/>
<evidence type="ECO:0000313" key="3">
    <source>
        <dbReference type="EMBL" id="ACQ81755.1"/>
    </source>
</evidence>
<dbReference type="RefSeq" id="WP_015883992.1">
    <property type="nucleotide sequence ID" value="NC_012669.1"/>
</dbReference>
<evidence type="ECO:0000256" key="2">
    <source>
        <dbReference type="SAM" id="Phobius"/>
    </source>
</evidence>